<protein>
    <submittedName>
        <fullName evidence="2">Gtp-binding protein 5</fullName>
    </submittedName>
</protein>
<dbReference type="PANTHER" id="PTHR11702">
    <property type="entry name" value="DEVELOPMENTALLY REGULATED GTP-BINDING PROTEIN-RELATED"/>
    <property type="match status" value="1"/>
</dbReference>
<dbReference type="GO" id="GO:0005739">
    <property type="term" value="C:mitochondrion"/>
    <property type="evidence" value="ECO:0007669"/>
    <property type="project" value="TreeGrafter"/>
</dbReference>
<dbReference type="PROSITE" id="PS51883">
    <property type="entry name" value="OBG"/>
    <property type="match status" value="1"/>
</dbReference>
<accession>A0A485PKK4</accession>
<evidence type="ECO:0000313" key="2">
    <source>
        <dbReference type="EMBL" id="VFV45347.1"/>
    </source>
</evidence>
<proteinExistence type="predicted"/>
<keyword evidence="3" id="KW-1185">Reference proteome</keyword>
<sequence>MVPSRLLSVGPRTVFGGVGRWTRVAPGQLPWHAPPRLLSARCADLSKHQEPPGKKPLSEKKLKRHFVDHRRVLIRGGCGGDGVSCFHSEPRKEFGGPDGGDGGDGGHVILKGTCPQGPCGKDRGVCSSLGWSVSSFLPVWEFEFKC</sequence>
<dbReference type="Gene3D" id="2.70.210.12">
    <property type="entry name" value="GTP1/OBG domain"/>
    <property type="match status" value="1"/>
</dbReference>
<gene>
    <name evidence="2" type="ORF">LYPA_23C013357</name>
</gene>
<dbReference type="EMBL" id="CAAGRJ010037386">
    <property type="protein sequence ID" value="VFV45347.1"/>
    <property type="molecule type" value="Genomic_DNA"/>
</dbReference>
<dbReference type="Pfam" id="PF01018">
    <property type="entry name" value="GTP1_OBG"/>
    <property type="match status" value="1"/>
</dbReference>
<dbReference type="InterPro" id="IPR036726">
    <property type="entry name" value="GTP1_OBG_dom_sf"/>
</dbReference>
<dbReference type="Proteomes" id="UP000386466">
    <property type="component" value="Unassembled WGS sequence"/>
</dbReference>
<dbReference type="AlphaFoldDB" id="A0A485PKK4"/>
<dbReference type="InterPro" id="IPR006169">
    <property type="entry name" value="GTP1_OBG_dom"/>
</dbReference>
<dbReference type="InterPro" id="IPR045086">
    <property type="entry name" value="OBG_GTPase"/>
</dbReference>
<evidence type="ECO:0000259" key="1">
    <source>
        <dbReference type="PROSITE" id="PS51883"/>
    </source>
</evidence>
<dbReference type="GO" id="GO:0042254">
    <property type="term" value="P:ribosome biogenesis"/>
    <property type="evidence" value="ECO:0007669"/>
    <property type="project" value="UniProtKB-UniRule"/>
</dbReference>
<dbReference type="GO" id="GO:0005525">
    <property type="term" value="F:GTP binding"/>
    <property type="evidence" value="ECO:0007669"/>
    <property type="project" value="InterPro"/>
</dbReference>
<dbReference type="GO" id="GO:0003924">
    <property type="term" value="F:GTPase activity"/>
    <property type="evidence" value="ECO:0007669"/>
    <property type="project" value="InterPro"/>
</dbReference>
<feature type="domain" description="Obg" evidence="1">
    <location>
        <begin position="64"/>
        <end position="146"/>
    </location>
</feature>
<name>A0A485PKK4_LYNPA</name>
<organism evidence="2 3">
    <name type="scientific">Lynx pardinus</name>
    <name type="common">Iberian lynx</name>
    <name type="synonym">Felis pardina</name>
    <dbReference type="NCBI Taxonomy" id="191816"/>
    <lineage>
        <taxon>Eukaryota</taxon>
        <taxon>Metazoa</taxon>
        <taxon>Chordata</taxon>
        <taxon>Craniata</taxon>
        <taxon>Vertebrata</taxon>
        <taxon>Euteleostomi</taxon>
        <taxon>Mammalia</taxon>
        <taxon>Eutheria</taxon>
        <taxon>Laurasiatheria</taxon>
        <taxon>Carnivora</taxon>
        <taxon>Feliformia</taxon>
        <taxon>Felidae</taxon>
        <taxon>Felinae</taxon>
        <taxon>Lynx</taxon>
    </lineage>
</organism>
<dbReference type="SUPFAM" id="SSF82051">
    <property type="entry name" value="Obg GTP-binding protein N-terminal domain"/>
    <property type="match status" value="1"/>
</dbReference>
<reference evidence="2 3" key="1">
    <citation type="submission" date="2019-01" db="EMBL/GenBank/DDBJ databases">
        <authorList>
            <person name="Alioto T."/>
            <person name="Alioto T."/>
        </authorList>
    </citation>
    <scope>NUCLEOTIDE SEQUENCE [LARGE SCALE GENOMIC DNA]</scope>
</reference>
<dbReference type="PANTHER" id="PTHR11702:SF31">
    <property type="entry name" value="MITOCHONDRIAL RIBOSOME-ASSOCIATED GTPASE 2"/>
    <property type="match status" value="1"/>
</dbReference>
<evidence type="ECO:0000313" key="3">
    <source>
        <dbReference type="Proteomes" id="UP000386466"/>
    </source>
</evidence>